<evidence type="ECO:0000256" key="1">
    <source>
        <dbReference type="SAM" id="MobiDB-lite"/>
    </source>
</evidence>
<gene>
    <name evidence="2" type="ORF">OUZ56_018367</name>
</gene>
<comment type="caution">
    <text evidence="2">The sequence shown here is derived from an EMBL/GenBank/DDBJ whole genome shotgun (WGS) entry which is preliminary data.</text>
</comment>
<organism evidence="2 3">
    <name type="scientific">Daphnia magna</name>
    <dbReference type="NCBI Taxonomy" id="35525"/>
    <lineage>
        <taxon>Eukaryota</taxon>
        <taxon>Metazoa</taxon>
        <taxon>Ecdysozoa</taxon>
        <taxon>Arthropoda</taxon>
        <taxon>Crustacea</taxon>
        <taxon>Branchiopoda</taxon>
        <taxon>Diplostraca</taxon>
        <taxon>Cladocera</taxon>
        <taxon>Anomopoda</taxon>
        <taxon>Daphniidae</taxon>
        <taxon>Daphnia</taxon>
    </lineage>
</organism>
<protein>
    <submittedName>
        <fullName evidence="2">Uncharacterized protein</fullName>
    </submittedName>
</protein>
<sequence>MPIRRPTQCWGGIRPREAGPLPPKIPAGGDADRPTTSSEANAPIAGAMVGRSKAPVTTDTRAGRSRLDKQIQRLLFPYLSFGDDEKSEKREEKTNAAHFSQF</sequence>
<evidence type="ECO:0000313" key="3">
    <source>
        <dbReference type="Proteomes" id="UP001234178"/>
    </source>
</evidence>
<proteinExistence type="predicted"/>
<name>A0ABQ9Z8Q0_9CRUS</name>
<keyword evidence="3" id="KW-1185">Reference proteome</keyword>
<accession>A0ABQ9Z8Q0</accession>
<reference evidence="2 3" key="1">
    <citation type="journal article" date="2023" name="Nucleic Acids Res.">
        <title>The hologenome of Daphnia magna reveals possible DNA methylation and microbiome-mediated evolution of the host genome.</title>
        <authorList>
            <person name="Chaturvedi A."/>
            <person name="Li X."/>
            <person name="Dhandapani V."/>
            <person name="Marshall H."/>
            <person name="Kissane S."/>
            <person name="Cuenca-Cambronero M."/>
            <person name="Asole G."/>
            <person name="Calvet F."/>
            <person name="Ruiz-Romero M."/>
            <person name="Marangio P."/>
            <person name="Guigo R."/>
            <person name="Rago D."/>
            <person name="Mirbahai L."/>
            <person name="Eastwood N."/>
            <person name="Colbourne J.K."/>
            <person name="Zhou J."/>
            <person name="Mallon E."/>
            <person name="Orsini L."/>
        </authorList>
    </citation>
    <scope>NUCLEOTIDE SEQUENCE [LARGE SCALE GENOMIC DNA]</scope>
    <source>
        <strain evidence="2">LRV0_1</strain>
    </source>
</reference>
<evidence type="ECO:0000313" key="2">
    <source>
        <dbReference type="EMBL" id="KAK4009251.1"/>
    </source>
</evidence>
<feature type="region of interest" description="Disordered" evidence="1">
    <location>
        <begin position="80"/>
        <end position="102"/>
    </location>
</feature>
<feature type="region of interest" description="Disordered" evidence="1">
    <location>
        <begin position="1"/>
        <end position="65"/>
    </location>
</feature>
<dbReference type="Proteomes" id="UP001234178">
    <property type="component" value="Unassembled WGS sequence"/>
</dbReference>
<dbReference type="EMBL" id="JAOYFB010000003">
    <property type="protein sequence ID" value="KAK4009251.1"/>
    <property type="molecule type" value="Genomic_DNA"/>
</dbReference>
<feature type="compositionally biased region" description="Basic and acidic residues" evidence="1">
    <location>
        <begin position="83"/>
        <end position="95"/>
    </location>
</feature>